<sequence>MPICLTPHLDGDPIKLDKAILLVGRHPSCDIILVSSRKVSRIHCCIAQAGNRLLIRDLGSTNGVTVNGANVEESEIHLGDDVVIGDLKFFVGDGSENRQSKHDKSNGNGSSAPVKKMKGLDSSETPLVIERASAEEYDIVEDSDDEVDSQAIDGENSFAELSDSHVEPV</sequence>
<dbReference type="KEGG" id="sdyn:Mal52_43610"/>
<dbReference type="AlphaFoldDB" id="A0A517ZTT0"/>
<dbReference type="PROSITE" id="PS50006">
    <property type="entry name" value="FHA_DOMAIN"/>
    <property type="match status" value="1"/>
</dbReference>
<dbReference type="InterPro" id="IPR000253">
    <property type="entry name" value="FHA_dom"/>
</dbReference>
<dbReference type="PANTHER" id="PTHR23308">
    <property type="entry name" value="NUCLEAR INHIBITOR OF PROTEIN PHOSPHATASE-1"/>
    <property type="match status" value="1"/>
</dbReference>
<dbReference type="Gene3D" id="2.60.200.20">
    <property type="match status" value="1"/>
</dbReference>
<keyword evidence="4" id="KW-1185">Reference proteome</keyword>
<dbReference type="InterPro" id="IPR008984">
    <property type="entry name" value="SMAD_FHA_dom_sf"/>
</dbReference>
<evidence type="ECO:0000313" key="3">
    <source>
        <dbReference type="EMBL" id="QDU45864.1"/>
    </source>
</evidence>
<dbReference type="Proteomes" id="UP000319383">
    <property type="component" value="Chromosome"/>
</dbReference>
<evidence type="ECO:0000256" key="1">
    <source>
        <dbReference type="SAM" id="MobiDB-lite"/>
    </source>
</evidence>
<dbReference type="Pfam" id="PF00498">
    <property type="entry name" value="FHA"/>
    <property type="match status" value="1"/>
</dbReference>
<organism evidence="3 4">
    <name type="scientific">Symmachiella dynata</name>
    <dbReference type="NCBI Taxonomy" id="2527995"/>
    <lineage>
        <taxon>Bacteria</taxon>
        <taxon>Pseudomonadati</taxon>
        <taxon>Planctomycetota</taxon>
        <taxon>Planctomycetia</taxon>
        <taxon>Planctomycetales</taxon>
        <taxon>Planctomycetaceae</taxon>
        <taxon>Symmachiella</taxon>
    </lineage>
</organism>
<dbReference type="EMBL" id="CP036276">
    <property type="protein sequence ID" value="QDU45864.1"/>
    <property type="molecule type" value="Genomic_DNA"/>
</dbReference>
<feature type="region of interest" description="Disordered" evidence="1">
    <location>
        <begin position="95"/>
        <end position="147"/>
    </location>
</feature>
<dbReference type="InterPro" id="IPR050923">
    <property type="entry name" value="Cell_Proc_Reg/RNA_Proc"/>
</dbReference>
<accession>A0A517ZTT0</accession>
<dbReference type="SMART" id="SM00240">
    <property type="entry name" value="FHA"/>
    <property type="match status" value="1"/>
</dbReference>
<dbReference type="RefSeq" id="WP_197534361.1">
    <property type="nucleotide sequence ID" value="NZ_CAXBED010000307.1"/>
</dbReference>
<dbReference type="CDD" id="cd00060">
    <property type="entry name" value="FHA"/>
    <property type="match status" value="1"/>
</dbReference>
<evidence type="ECO:0000313" key="4">
    <source>
        <dbReference type="Proteomes" id="UP000319383"/>
    </source>
</evidence>
<feature type="compositionally biased region" description="Basic and acidic residues" evidence="1">
    <location>
        <begin position="95"/>
        <end position="105"/>
    </location>
</feature>
<name>A0A517ZTT0_9PLAN</name>
<feature type="domain" description="FHA" evidence="2">
    <location>
        <begin position="21"/>
        <end position="71"/>
    </location>
</feature>
<feature type="compositionally biased region" description="Acidic residues" evidence="1">
    <location>
        <begin position="135"/>
        <end position="147"/>
    </location>
</feature>
<reference evidence="3 4" key="1">
    <citation type="submission" date="2019-02" db="EMBL/GenBank/DDBJ databases">
        <title>Deep-cultivation of Planctomycetes and their phenomic and genomic characterization uncovers novel biology.</title>
        <authorList>
            <person name="Wiegand S."/>
            <person name="Jogler M."/>
            <person name="Boedeker C."/>
            <person name="Pinto D."/>
            <person name="Vollmers J."/>
            <person name="Rivas-Marin E."/>
            <person name="Kohn T."/>
            <person name="Peeters S.H."/>
            <person name="Heuer A."/>
            <person name="Rast P."/>
            <person name="Oberbeckmann S."/>
            <person name="Bunk B."/>
            <person name="Jeske O."/>
            <person name="Meyerdierks A."/>
            <person name="Storesund J.E."/>
            <person name="Kallscheuer N."/>
            <person name="Luecker S."/>
            <person name="Lage O.M."/>
            <person name="Pohl T."/>
            <person name="Merkel B.J."/>
            <person name="Hornburger P."/>
            <person name="Mueller R.-W."/>
            <person name="Bruemmer F."/>
            <person name="Labrenz M."/>
            <person name="Spormann A.M."/>
            <person name="Op den Camp H."/>
            <person name="Overmann J."/>
            <person name="Amann R."/>
            <person name="Jetten M.S.M."/>
            <person name="Mascher T."/>
            <person name="Medema M.H."/>
            <person name="Devos D.P."/>
            <person name="Kaster A.-K."/>
            <person name="Ovreas L."/>
            <person name="Rohde M."/>
            <person name="Galperin M.Y."/>
            <person name="Jogler C."/>
        </authorList>
    </citation>
    <scope>NUCLEOTIDE SEQUENCE [LARGE SCALE GENOMIC DNA]</scope>
    <source>
        <strain evidence="3 4">Mal52</strain>
    </source>
</reference>
<evidence type="ECO:0000259" key="2">
    <source>
        <dbReference type="PROSITE" id="PS50006"/>
    </source>
</evidence>
<dbReference type="SUPFAM" id="SSF49879">
    <property type="entry name" value="SMAD/FHA domain"/>
    <property type="match status" value="1"/>
</dbReference>
<gene>
    <name evidence="3" type="primary">garA</name>
    <name evidence="3" type="ORF">Mal52_43610</name>
</gene>
<protein>
    <submittedName>
        <fullName evidence="3">Glycogen accumulation regulator GarA</fullName>
    </submittedName>
</protein>
<proteinExistence type="predicted"/>